<evidence type="ECO:0000313" key="9">
    <source>
        <dbReference type="Proteomes" id="UP000177025"/>
    </source>
</evidence>
<dbReference type="GO" id="GO:0000287">
    <property type="term" value="F:magnesium ion binding"/>
    <property type="evidence" value="ECO:0007669"/>
    <property type="project" value="InterPro"/>
</dbReference>
<dbReference type="AlphaFoldDB" id="A0A1F4U949"/>
<organism evidence="8 9">
    <name type="scientific">candidate division WOR-3 bacterium RBG_13_43_14</name>
    <dbReference type="NCBI Taxonomy" id="1802590"/>
    <lineage>
        <taxon>Bacteria</taxon>
        <taxon>Bacteria division WOR-3</taxon>
    </lineage>
</organism>
<dbReference type="InterPro" id="IPR036702">
    <property type="entry name" value="ComB-like_sf"/>
</dbReference>
<dbReference type="EMBL" id="MEUM01000106">
    <property type="protein sequence ID" value="OGC41455.1"/>
    <property type="molecule type" value="Genomic_DNA"/>
</dbReference>
<dbReference type="EC" id="3.1.3.71" evidence="3"/>
<evidence type="ECO:0000256" key="7">
    <source>
        <dbReference type="ARBA" id="ARBA00033711"/>
    </source>
</evidence>
<dbReference type="InterPro" id="IPR005238">
    <property type="entry name" value="ComB-like"/>
</dbReference>
<evidence type="ECO:0000256" key="4">
    <source>
        <dbReference type="ARBA" id="ARBA00021948"/>
    </source>
</evidence>
<keyword evidence="6" id="KW-0460">Magnesium</keyword>
<dbReference type="Proteomes" id="UP000177025">
    <property type="component" value="Unassembled WGS sequence"/>
</dbReference>
<accession>A0A1F4U949</accession>
<dbReference type="Pfam" id="PF04029">
    <property type="entry name" value="2-ph_phosp"/>
    <property type="match status" value="1"/>
</dbReference>
<sequence length="254" mass="28397">MKNKPRIDIDWAIEGLRYALDRGNIVVIVDTLRFSTATVTAVNNGFTIYPVSTRQSGMKLARKLGAHLAGRPGRSKYSISPHCYIKNRSDPNKEVVLFSPNGATCSESVKAGQIALIGCLLNARAIADYLYRICHELRKDATVIAAGEQRAFKTGNRITYDLKAGYRVFAIEDYLGAGAIIDQCRLSRTTEAQLCARAFSSVRSRLIFFLKSSFSGRYLVEHHLQKDIEHATKLNLYNVLPVVRARRIESINRS</sequence>
<dbReference type="PANTHER" id="PTHR37311">
    <property type="entry name" value="2-PHOSPHOSULFOLACTATE PHOSPHATASE-RELATED"/>
    <property type="match status" value="1"/>
</dbReference>
<evidence type="ECO:0000256" key="3">
    <source>
        <dbReference type="ARBA" id="ARBA00012953"/>
    </source>
</evidence>
<evidence type="ECO:0000256" key="6">
    <source>
        <dbReference type="ARBA" id="ARBA00022842"/>
    </source>
</evidence>
<dbReference type="SUPFAM" id="SSF142823">
    <property type="entry name" value="ComB-like"/>
    <property type="match status" value="1"/>
</dbReference>
<evidence type="ECO:0000256" key="1">
    <source>
        <dbReference type="ARBA" id="ARBA00001946"/>
    </source>
</evidence>
<gene>
    <name evidence="8" type="ORF">A2Y85_05890</name>
</gene>
<proteinExistence type="inferred from homology"/>
<dbReference type="GO" id="GO:0050532">
    <property type="term" value="F:2-phosphosulfolactate phosphatase activity"/>
    <property type="evidence" value="ECO:0007669"/>
    <property type="project" value="UniProtKB-EC"/>
</dbReference>
<evidence type="ECO:0000256" key="5">
    <source>
        <dbReference type="ARBA" id="ARBA00022801"/>
    </source>
</evidence>
<name>A0A1F4U949_UNCW3</name>
<dbReference type="PANTHER" id="PTHR37311:SF1">
    <property type="entry name" value="2-PHOSPHOSULFOLACTATE PHOSPHATASE-RELATED"/>
    <property type="match status" value="1"/>
</dbReference>
<comment type="similarity">
    <text evidence="2">Belongs to the ComB family.</text>
</comment>
<protein>
    <recommendedName>
        <fullName evidence="4">Probable 2-phosphosulfolactate phosphatase</fullName>
        <ecNumber evidence="3">3.1.3.71</ecNumber>
    </recommendedName>
</protein>
<comment type="cofactor">
    <cofactor evidence="1">
        <name>Mg(2+)</name>
        <dbReference type="ChEBI" id="CHEBI:18420"/>
    </cofactor>
</comment>
<evidence type="ECO:0000256" key="2">
    <source>
        <dbReference type="ARBA" id="ARBA00009997"/>
    </source>
</evidence>
<comment type="caution">
    <text evidence="8">The sequence shown here is derived from an EMBL/GenBank/DDBJ whole genome shotgun (WGS) entry which is preliminary data.</text>
</comment>
<dbReference type="Gene3D" id="3.90.1560.10">
    <property type="entry name" value="ComB-like"/>
    <property type="match status" value="1"/>
</dbReference>
<reference evidence="8 9" key="1">
    <citation type="journal article" date="2016" name="Nat. Commun.">
        <title>Thousands of microbial genomes shed light on interconnected biogeochemical processes in an aquifer system.</title>
        <authorList>
            <person name="Anantharaman K."/>
            <person name="Brown C.T."/>
            <person name="Hug L.A."/>
            <person name="Sharon I."/>
            <person name="Castelle C.J."/>
            <person name="Probst A.J."/>
            <person name="Thomas B.C."/>
            <person name="Singh A."/>
            <person name="Wilkins M.J."/>
            <person name="Karaoz U."/>
            <person name="Brodie E.L."/>
            <person name="Williams K.H."/>
            <person name="Hubbard S.S."/>
            <person name="Banfield J.F."/>
        </authorList>
    </citation>
    <scope>NUCLEOTIDE SEQUENCE [LARGE SCALE GENOMIC DNA]</scope>
</reference>
<dbReference type="GO" id="GO:0050545">
    <property type="term" value="F:sulfopyruvate decarboxylase activity"/>
    <property type="evidence" value="ECO:0007669"/>
    <property type="project" value="TreeGrafter"/>
</dbReference>
<comment type="catalytic activity">
    <reaction evidence="7">
        <text>(2R)-O-phospho-3-sulfolactate + H2O = (2R)-3-sulfolactate + phosphate</text>
        <dbReference type="Rhea" id="RHEA:23416"/>
        <dbReference type="ChEBI" id="CHEBI:15377"/>
        <dbReference type="ChEBI" id="CHEBI:15597"/>
        <dbReference type="ChEBI" id="CHEBI:43474"/>
        <dbReference type="ChEBI" id="CHEBI:58738"/>
        <dbReference type="EC" id="3.1.3.71"/>
    </reaction>
</comment>
<keyword evidence="5" id="KW-0378">Hydrolase</keyword>
<evidence type="ECO:0000313" key="8">
    <source>
        <dbReference type="EMBL" id="OGC41455.1"/>
    </source>
</evidence>